<evidence type="ECO:0000256" key="1">
    <source>
        <dbReference type="ARBA" id="ARBA00004141"/>
    </source>
</evidence>
<feature type="transmembrane region" description="Helical" evidence="6">
    <location>
        <begin position="47"/>
        <end position="67"/>
    </location>
</feature>
<keyword evidence="11" id="KW-1185">Reference proteome</keyword>
<accession>A0A564G3X5</accession>
<reference evidence="8" key="3">
    <citation type="submission" date="2021-08" db="EMBL/GenBank/DDBJ databases">
        <authorList>
            <person name="Tani A."/>
            <person name="Ola A."/>
            <person name="Ogura Y."/>
            <person name="Katsura K."/>
            <person name="Hayashi T."/>
        </authorList>
    </citation>
    <scope>NUCLEOTIDE SEQUENCE</scope>
    <source>
        <strain evidence="8">DSM 22415</strain>
    </source>
</reference>
<keyword evidence="4 6" id="KW-1133">Transmembrane helix</keyword>
<feature type="transmembrane region" description="Helical" evidence="6">
    <location>
        <begin position="332"/>
        <end position="349"/>
    </location>
</feature>
<evidence type="ECO:0000313" key="8">
    <source>
        <dbReference type="EMBL" id="GJD55507.1"/>
    </source>
</evidence>
<keyword evidence="5 6" id="KW-0472">Membrane</keyword>
<feature type="transmembrane region" description="Helical" evidence="6">
    <location>
        <begin position="20"/>
        <end position="40"/>
    </location>
</feature>
<reference evidence="9 10" key="1">
    <citation type="submission" date="2019-06" db="EMBL/GenBank/DDBJ databases">
        <authorList>
            <person name="Rodrigo-Torres L."/>
            <person name="Arahal R. D."/>
            <person name="Lucena T."/>
        </authorList>
    </citation>
    <scope>NUCLEOTIDE SEQUENCE [LARGE SCALE GENOMIC DNA]</scope>
    <source>
        <strain evidence="9 10">SW08-7</strain>
    </source>
</reference>
<comment type="subcellular location">
    <subcellularLocation>
        <location evidence="1">Membrane</location>
        <topology evidence="1">Multi-pass membrane protein</topology>
    </subcellularLocation>
</comment>
<protein>
    <submittedName>
        <fullName evidence="9">Antiseptic resistance protein</fullName>
    </submittedName>
</protein>
<feature type="transmembrane region" description="Helical" evidence="6">
    <location>
        <begin position="132"/>
        <end position="153"/>
    </location>
</feature>
<dbReference type="Pfam" id="PF07690">
    <property type="entry name" value="MFS_1"/>
    <property type="match status" value="1"/>
</dbReference>
<dbReference type="InterPro" id="IPR011701">
    <property type="entry name" value="MFS"/>
</dbReference>
<feature type="transmembrane region" description="Helical" evidence="6">
    <location>
        <begin position="237"/>
        <end position="259"/>
    </location>
</feature>
<name>A0A564G3X5_9HYPH</name>
<feature type="transmembrane region" description="Helical" evidence="6">
    <location>
        <begin position="73"/>
        <end position="94"/>
    </location>
</feature>
<feature type="domain" description="Major facilitator superfamily (MFS) profile" evidence="7">
    <location>
        <begin position="1"/>
        <end position="421"/>
    </location>
</feature>
<evidence type="ECO:0000256" key="2">
    <source>
        <dbReference type="ARBA" id="ARBA00022448"/>
    </source>
</evidence>
<evidence type="ECO:0000259" key="7">
    <source>
        <dbReference type="PROSITE" id="PS50850"/>
    </source>
</evidence>
<dbReference type="GO" id="GO:0022857">
    <property type="term" value="F:transmembrane transporter activity"/>
    <property type="evidence" value="ECO:0007669"/>
    <property type="project" value="InterPro"/>
</dbReference>
<feature type="transmembrane region" description="Helical" evidence="6">
    <location>
        <begin position="396"/>
        <end position="416"/>
    </location>
</feature>
<feature type="transmembrane region" description="Helical" evidence="6">
    <location>
        <begin position="306"/>
        <end position="326"/>
    </location>
</feature>
<dbReference type="Proteomes" id="UP001055303">
    <property type="component" value="Unassembled WGS sequence"/>
</dbReference>
<proteinExistence type="predicted"/>
<dbReference type="Gene3D" id="1.20.1250.20">
    <property type="entry name" value="MFS general substrate transporter like domains"/>
    <property type="match status" value="1"/>
</dbReference>
<feature type="transmembrane region" description="Helical" evidence="6">
    <location>
        <begin position="197"/>
        <end position="216"/>
    </location>
</feature>
<dbReference type="EMBL" id="CABFVH010000031">
    <property type="protein sequence ID" value="VUF14291.1"/>
    <property type="molecule type" value="Genomic_DNA"/>
</dbReference>
<evidence type="ECO:0000256" key="3">
    <source>
        <dbReference type="ARBA" id="ARBA00022692"/>
    </source>
</evidence>
<dbReference type="InterPro" id="IPR020846">
    <property type="entry name" value="MFS_dom"/>
</dbReference>
<sequence>MAALPTMRADLTLDPEEVTWAVNSYLLASAACIILGGKASDRVGARLVALAGLLLFGVASAAIAAATGPDLLLAGRAVQGLGAALAVPATLACIGQAADPSRHAAALSAWAGALMLGFSLGPLVGGTLTHVIGWRSVFGCTAVALIAAAVGLLTAPAEEARALPRSSQIDGGGFVLLATLMVSAVLTLNGLPRAGQAPLHVAFPLAATVTAAVLFVRRERRTAEPFVNLPQILRSALFLRAAGIGAVAMFSILSMLLYFNIDAQSATGLGLTPVGAGIMLLPLSLGLLALARLAPRLVSRIGPAGALSGGLVVVAFACGLIAAAAHHRAEELLSVGLFLFGAGLAVPYATAPRLALMALPPEAAGQSSGLINACTFLGGSLGVTGGAIVYPLAGLFGVMGLVAAVALVGAVLARGLTHAATPGSPFTAPA</sequence>
<keyword evidence="3 6" id="KW-0812">Transmembrane</keyword>
<dbReference type="PANTHER" id="PTHR42718">
    <property type="entry name" value="MAJOR FACILITATOR SUPERFAMILY MULTIDRUG TRANSPORTER MFSC"/>
    <property type="match status" value="1"/>
</dbReference>
<evidence type="ECO:0000256" key="5">
    <source>
        <dbReference type="ARBA" id="ARBA00023136"/>
    </source>
</evidence>
<dbReference type="Gene3D" id="1.20.1720.10">
    <property type="entry name" value="Multidrug resistance protein D"/>
    <property type="match status" value="1"/>
</dbReference>
<evidence type="ECO:0000313" key="10">
    <source>
        <dbReference type="Proteomes" id="UP000401717"/>
    </source>
</evidence>
<feature type="transmembrane region" description="Helical" evidence="6">
    <location>
        <begin position="370"/>
        <end position="390"/>
    </location>
</feature>
<evidence type="ECO:0000256" key="4">
    <source>
        <dbReference type="ARBA" id="ARBA00022989"/>
    </source>
</evidence>
<reference evidence="8" key="2">
    <citation type="journal article" date="2021" name="Front. Microbiol.">
        <title>Comprehensive Comparative Genomics and Phenotyping of Methylobacterium Species.</title>
        <authorList>
            <person name="Alessa O."/>
            <person name="Ogura Y."/>
            <person name="Fujitani Y."/>
            <person name="Takami H."/>
            <person name="Hayashi T."/>
            <person name="Sahin N."/>
            <person name="Tani A."/>
        </authorList>
    </citation>
    <scope>NUCLEOTIDE SEQUENCE</scope>
    <source>
        <strain evidence="8">DSM 22415</strain>
    </source>
</reference>
<dbReference type="AlphaFoldDB" id="A0A564G3X5"/>
<evidence type="ECO:0000313" key="9">
    <source>
        <dbReference type="EMBL" id="VUF14291.1"/>
    </source>
</evidence>
<dbReference type="PROSITE" id="PS50850">
    <property type="entry name" value="MFS"/>
    <property type="match status" value="1"/>
</dbReference>
<evidence type="ECO:0000313" key="11">
    <source>
        <dbReference type="Proteomes" id="UP001055303"/>
    </source>
</evidence>
<dbReference type="PANTHER" id="PTHR42718:SF9">
    <property type="entry name" value="MAJOR FACILITATOR SUPERFAMILY MULTIDRUG TRANSPORTER MFSC"/>
    <property type="match status" value="1"/>
</dbReference>
<evidence type="ECO:0000256" key="6">
    <source>
        <dbReference type="SAM" id="Phobius"/>
    </source>
</evidence>
<dbReference type="SUPFAM" id="SSF103473">
    <property type="entry name" value="MFS general substrate transporter"/>
    <property type="match status" value="1"/>
</dbReference>
<dbReference type="Proteomes" id="UP000401717">
    <property type="component" value="Unassembled WGS sequence"/>
</dbReference>
<dbReference type="InterPro" id="IPR036259">
    <property type="entry name" value="MFS_trans_sf"/>
</dbReference>
<gene>
    <name evidence="9" type="primary">qacA</name>
    <name evidence="8" type="ORF">IFDJLNFL_1393</name>
    <name evidence="9" type="ORF">MTDSW087_04009</name>
</gene>
<keyword evidence="2" id="KW-0813">Transport</keyword>
<dbReference type="EMBL" id="BPQI01000031">
    <property type="protein sequence ID" value="GJD55507.1"/>
    <property type="molecule type" value="Genomic_DNA"/>
</dbReference>
<feature type="transmembrane region" description="Helical" evidence="6">
    <location>
        <begin position="271"/>
        <end position="294"/>
    </location>
</feature>
<dbReference type="GO" id="GO:0016020">
    <property type="term" value="C:membrane"/>
    <property type="evidence" value="ECO:0007669"/>
    <property type="project" value="UniProtKB-SubCell"/>
</dbReference>
<feature type="transmembrane region" description="Helical" evidence="6">
    <location>
        <begin position="174"/>
        <end position="191"/>
    </location>
</feature>
<feature type="transmembrane region" description="Helical" evidence="6">
    <location>
        <begin position="106"/>
        <end position="126"/>
    </location>
</feature>
<organism evidence="9 10">
    <name type="scientific">Methylobacterium dankookense</name>
    <dbReference type="NCBI Taxonomy" id="560405"/>
    <lineage>
        <taxon>Bacteria</taxon>
        <taxon>Pseudomonadati</taxon>
        <taxon>Pseudomonadota</taxon>
        <taxon>Alphaproteobacteria</taxon>
        <taxon>Hyphomicrobiales</taxon>
        <taxon>Methylobacteriaceae</taxon>
        <taxon>Methylobacterium</taxon>
    </lineage>
</organism>